<name>A0A140NGQ2_PROSM</name>
<dbReference type="Pfam" id="PF01256">
    <property type="entry name" value="Carb_kinase"/>
    <property type="match status" value="1"/>
</dbReference>
<protein>
    <recommendedName>
        <fullName evidence="6">ADP-dependent (S)-NAD(P)H-hydrate dehydratase</fullName>
        <ecNumber evidence="6">4.2.1.136</ecNumber>
    </recommendedName>
    <alternativeName>
        <fullName evidence="6">ADP-dependent NAD(P)HX dehydratase</fullName>
    </alternativeName>
</protein>
<evidence type="ECO:0000313" key="8">
    <source>
        <dbReference type="EMBL" id="AFH92061.1"/>
    </source>
</evidence>
<feature type="binding site" evidence="6">
    <location>
        <position position="222"/>
    </location>
    <ligand>
        <name>(6S)-NADPHX</name>
        <dbReference type="ChEBI" id="CHEBI:64076"/>
    </ligand>
</feature>
<keyword evidence="5 6" id="KW-0456">Lyase</keyword>
<dbReference type="OrthoDB" id="9806925at2"/>
<dbReference type="EC" id="4.2.1.136" evidence="6"/>
<dbReference type="HOGENOM" id="CLU_024853_2_5_6"/>
<dbReference type="SUPFAM" id="SSF53613">
    <property type="entry name" value="Ribokinase-like"/>
    <property type="match status" value="1"/>
</dbReference>
<evidence type="ECO:0000256" key="5">
    <source>
        <dbReference type="ARBA" id="ARBA00023239"/>
    </source>
</evidence>
<dbReference type="KEGG" id="psi:S70_00805"/>
<feature type="binding site" evidence="6">
    <location>
        <begin position="192"/>
        <end position="196"/>
    </location>
    <ligand>
        <name>AMP</name>
        <dbReference type="ChEBI" id="CHEBI:456215"/>
    </ligand>
</feature>
<dbReference type="InterPro" id="IPR017953">
    <property type="entry name" value="Carbohydrate_kinase_pred_CS"/>
</dbReference>
<comment type="subunit">
    <text evidence="6">Homotetramer.</text>
</comment>
<dbReference type="GO" id="GO:0052856">
    <property type="term" value="F:NAD(P)HX epimerase activity"/>
    <property type="evidence" value="ECO:0007669"/>
    <property type="project" value="TreeGrafter"/>
</dbReference>
<dbReference type="GO" id="GO:0046496">
    <property type="term" value="P:nicotinamide nucleotide metabolic process"/>
    <property type="evidence" value="ECO:0007669"/>
    <property type="project" value="UniProtKB-UniRule"/>
</dbReference>
<comment type="caution">
    <text evidence="6">Lacks conserved residue(s) required for the propagation of feature annotation.</text>
</comment>
<dbReference type="NCBIfam" id="TIGR00196">
    <property type="entry name" value="yjeF_cterm"/>
    <property type="match status" value="1"/>
</dbReference>
<dbReference type="EMBL" id="CP003488">
    <property type="protein sequence ID" value="AFH92061.1"/>
    <property type="molecule type" value="Genomic_DNA"/>
</dbReference>
<gene>
    <name evidence="6" type="primary">nnrD</name>
    <name evidence="8" type="ordered locus">S70_00805</name>
</gene>
<evidence type="ECO:0000256" key="1">
    <source>
        <dbReference type="ARBA" id="ARBA00022741"/>
    </source>
</evidence>
<feature type="binding site" evidence="6">
    <location>
        <position position="221"/>
    </location>
    <ligand>
        <name>AMP</name>
        <dbReference type="ChEBI" id="CHEBI:456215"/>
    </ligand>
</feature>
<reference evidence="8 9" key="1">
    <citation type="journal article" date="2012" name="J. Bacteriol.">
        <title>Complete Genome Sequence of Providencia stuartii Clinical Isolate MRSN 2154.</title>
        <authorList>
            <person name="Clifford R.J."/>
            <person name="Hang J."/>
            <person name="Riley M.C."/>
            <person name="Onmus-Leone F."/>
            <person name="Kuschner R.A."/>
            <person name="Lesho E.P."/>
            <person name="Waterman P.E."/>
        </authorList>
    </citation>
    <scope>NUCLEOTIDE SEQUENCE [LARGE SCALE GENOMIC DNA]</scope>
    <source>
        <strain evidence="8 9">MRSN 2154</strain>
    </source>
</reference>
<accession>A0A140NGQ2</accession>
<keyword evidence="4 6" id="KW-0520">NAD</keyword>
<feature type="domain" description="YjeF C-terminal" evidence="7">
    <location>
        <begin position="10"/>
        <end position="282"/>
    </location>
</feature>
<dbReference type="RefSeq" id="WP_014656082.1">
    <property type="nucleotide sequence ID" value="NC_017731.1"/>
</dbReference>
<evidence type="ECO:0000256" key="4">
    <source>
        <dbReference type="ARBA" id="ARBA00023027"/>
    </source>
</evidence>
<dbReference type="GO" id="GO:0052855">
    <property type="term" value="F:ADP-dependent NAD(P)H-hydrate dehydratase activity"/>
    <property type="evidence" value="ECO:0007669"/>
    <property type="project" value="UniProtKB-UniRule"/>
</dbReference>
<evidence type="ECO:0000256" key="3">
    <source>
        <dbReference type="ARBA" id="ARBA00022857"/>
    </source>
</evidence>
<comment type="function">
    <text evidence="6">Catalyzes the dehydration of the S-form of NAD(P)HX at the expense of ADP, which is converted to AMP. Together with NAD(P)HX epimerase, which catalyzes the epimerization of the S- and R-forms, the enzyme allows the repair of both epimers of NAD(P)HX, a damaged form of NAD(P)H that is a result of enzymatic or heat-dependent hydration.</text>
</comment>
<dbReference type="CDD" id="cd01171">
    <property type="entry name" value="YXKO-related"/>
    <property type="match status" value="1"/>
</dbReference>
<organism evidence="8 9">
    <name type="scientific">Providencia stuartii (strain MRSN 2154)</name>
    <dbReference type="NCBI Taxonomy" id="1157951"/>
    <lineage>
        <taxon>Bacteria</taxon>
        <taxon>Pseudomonadati</taxon>
        <taxon>Pseudomonadota</taxon>
        <taxon>Gammaproteobacteria</taxon>
        <taxon>Enterobacterales</taxon>
        <taxon>Morganellaceae</taxon>
        <taxon>Providencia</taxon>
    </lineage>
</organism>
<dbReference type="PROSITE" id="PS01050">
    <property type="entry name" value="YJEF_C_2"/>
    <property type="match status" value="1"/>
</dbReference>
<evidence type="ECO:0000259" key="7">
    <source>
        <dbReference type="PROSITE" id="PS51383"/>
    </source>
</evidence>
<dbReference type="Proteomes" id="UP000005012">
    <property type="component" value="Chromosome"/>
</dbReference>
<comment type="catalytic activity">
    <reaction evidence="6">
        <text>(6S)-NADHX + ADP = AMP + phosphate + NADH + H(+)</text>
        <dbReference type="Rhea" id="RHEA:32223"/>
        <dbReference type="ChEBI" id="CHEBI:15378"/>
        <dbReference type="ChEBI" id="CHEBI:43474"/>
        <dbReference type="ChEBI" id="CHEBI:57945"/>
        <dbReference type="ChEBI" id="CHEBI:64074"/>
        <dbReference type="ChEBI" id="CHEBI:456215"/>
        <dbReference type="ChEBI" id="CHEBI:456216"/>
        <dbReference type="EC" id="4.2.1.136"/>
    </reaction>
</comment>
<proteinExistence type="inferred from homology"/>
<dbReference type="InterPro" id="IPR029056">
    <property type="entry name" value="Ribokinase-like"/>
</dbReference>
<keyword evidence="1 6" id="KW-0547">Nucleotide-binding</keyword>
<comment type="similarity">
    <text evidence="6">Belongs to the NnrD/CARKD family.</text>
</comment>
<comment type="cofactor">
    <cofactor evidence="6">
        <name>Mg(2+)</name>
        <dbReference type="ChEBI" id="CHEBI:18420"/>
    </cofactor>
</comment>
<evidence type="ECO:0000256" key="6">
    <source>
        <dbReference type="HAMAP-Rule" id="MF_01965"/>
    </source>
</evidence>
<dbReference type="InterPro" id="IPR000631">
    <property type="entry name" value="CARKD"/>
</dbReference>
<dbReference type="Gene3D" id="3.40.1190.20">
    <property type="match status" value="1"/>
</dbReference>
<dbReference type="GO" id="GO:0005524">
    <property type="term" value="F:ATP binding"/>
    <property type="evidence" value="ECO:0007669"/>
    <property type="project" value="UniProtKB-KW"/>
</dbReference>
<dbReference type="AlphaFoldDB" id="A0A140NGQ2"/>
<dbReference type="GO" id="GO:0110051">
    <property type="term" value="P:metabolite repair"/>
    <property type="evidence" value="ECO:0007669"/>
    <property type="project" value="TreeGrafter"/>
</dbReference>
<sequence length="285" mass="30256">MLTLIEKQWLAEQFPLFVKPRPEQSHKGTFGTLNIIGGSAGMTGSCVLAGVAALKSGCGKVIIGFNQSPLTLQLIEHAPELMLRQANEVINGETPTAWVIGCGLGVSSDAQLLINRALSFVEQQQSVLIDADGLNLLAQMPLSQILSSQTVLTPHPKEAARLLQTTVTAIQADRLSAAQHLSQRFGCWVVLKGHHTIISAPNGQTWRNETGNSGLATAGSGDVLSGIIGSLLAQSLPIEEAVRAGVWLHGKAADLLIEKGIGPIGLTAHEIIDEARAIRNRATFY</sequence>
<dbReference type="PATRIC" id="fig|1157951.4.peg.163"/>
<dbReference type="PROSITE" id="PS51383">
    <property type="entry name" value="YJEF_C_3"/>
    <property type="match status" value="1"/>
</dbReference>
<keyword evidence="3 6" id="KW-0521">NADP</keyword>
<feature type="binding site" evidence="6">
    <location>
        <position position="155"/>
    </location>
    <ligand>
        <name>(6S)-NADPHX</name>
        <dbReference type="ChEBI" id="CHEBI:64076"/>
    </ligand>
</feature>
<evidence type="ECO:0000313" key="9">
    <source>
        <dbReference type="Proteomes" id="UP000005012"/>
    </source>
</evidence>
<dbReference type="HAMAP" id="MF_01965">
    <property type="entry name" value="NADHX_dehydratase"/>
    <property type="match status" value="1"/>
</dbReference>
<dbReference type="PANTHER" id="PTHR12592:SF0">
    <property type="entry name" value="ATP-DEPENDENT (S)-NAD(P)H-HYDRATE DEHYDRATASE"/>
    <property type="match status" value="1"/>
</dbReference>
<keyword evidence="2 6" id="KW-0067">ATP-binding</keyword>
<comment type="catalytic activity">
    <reaction evidence="6">
        <text>(6S)-NADPHX + ADP = AMP + phosphate + NADPH + H(+)</text>
        <dbReference type="Rhea" id="RHEA:32235"/>
        <dbReference type="ChEBI" id="CHEBI:15378"/>
        <dbReference type="ChEBI" id="CHEBI:43474"/>
        <dbReference type="ChEBI" id="CHEBI:57783"/>
        <dbReference type="ChEBI" id="CHEBI:64076"/>
        <dbReference type="ChEBI" id="CHEBI:456215"/>
        <dbReference type="ChEBI" id="CHEBI:456216"/>
        <dbReference type="EC" id="4.2.1.136"/>
    </reaction>
</comment>
<reference evidence="9" key="2">
    <citation type="submission" date="2012-04" db="EMBL/GenBank/DDBJ databases">
        <title>Complete genome sequence of Providencia stuartii clinical isolate MRSN 2154.</title>
        <authorList>
            <person name="Clifford R.J."/>
            <person name="Hang J."/>
            <person name="Riley M.C."/>
            <person name="Onmus-Leone F."/>
            <person name="Kuschner R.A."/>
            <person name="Lesho E.P."/>
            <person name="Waterman P.E."/>
        </authorList>
    </citation>
    <scope>NUCLEOTIDE SEQUENCE [LARGE SCALE GENOMIC DNA]</scope>
    <source>
        <strain evidence="9">MRSN 2154</strain>
    </source>
</reference>
<feature type="binding site" evidence="6">
    <location>
        <position position="103"/>
    </location>
    <ligand>
        <name>(6S)-NADPHX</name>
        <dbReference type="ChEBI" id="CHEBI:64076"/>
    </ligand>
</feature>
<evidence type="ECO:0000256" key="2">
    <source>
        <dbReference type="ARBA" id="ARBA00022840"/>
    </source>
</evidence>
<dbReference type="PANTHER" id="PTHR12592">
    <property type="entry name" value="ATP-DEPENDENT (S)-NAD(P)H-HYDRATE DEHYDRATASE FAMILY MEMBER"/>
    <property type="match status" value="1"/>
</dbReference>
<dbReference type="GeneID" id="93519103"/>